<dbReference type="PATRIC" id="fig|1127483.3.peg.823"/>
<dbReference type="NCBIfam" id="TIGR01849">
    <property type="entry name" value="PHB_depoly_PhaZ"/>
    <property type="match status" value="1"/>
</dbReference>
<accession>H1RZR2</accession>
<dbReference type="PIRSF" id="PIRSF020818">
    <property type="entry name" value="PHB_depoly_PhaZ"/>
    <property type="match status" value="1"/>
</dbReference>
<reference evidence="2 3" key="1">
    <citation type="journal article" date="2012" name="J. Bacteriol.">
        <title>De Novo Genome Project of Cupriavidus basilensis OR16.</title>
        <authorList>
            <person name="Cserhati M."/>
            <person name="Kriszt B."/>
            <person name="Szoboszlay S."/>
            <person name="Toth A."/>
            <person name="Szabo I."/>
            <person name="Tancsics A."/>
            <person name="Nagy I."/>
            <person name="Horvath B."/>
            <person name="Nagy I."/>
            <person name="Kukolya J."/>
        </authorList>
    </citation>
    <scope>NUCLEOTIDE SEQUENCE [LARGE SCALE GENOMIC DNA]</scope>
    <source>
        <strain evidence="2 3">OR16</strain>
    </source>
</reference>
<dbReference type="InterPro" id="IPR010915">
    <property type="entry name" value="PHB_depoly_PhaZ"/>
</dbReference>
<feature type="domain" description="PHB de-polymerase C-terminal" evidence="1">
    <location>
        <begin position="200"/>
        <end position="399"/>
    </location>
</feature>
<sequence>MYQLYELHSAAWAPFLPWLQASASFLEAFENVPSAVPTRHLAAGFQLLVRLWKRYPKPQFGLAKTLIDGHRVAVSETVVLDKAFCRLLHFERATRHSQPVVLLVAPLSGHHATLLRDTVRVMLPDFDVFLTDWRDGREVPLAAGAFHLDDYVAYMREFIDYLGPDLHIVSICQSTVPVLAAVSLMASRGEPTPRSLTLIGGPVDAQREPTTVDELAVNKSLDWFEREMIDTVPAHYPGAGRRVCPGFRQRMAFMAMKADHHLRSHLNYYFDVAAGNTEAAQMHRSFYDEYNAVLDMAAEYYLDTVRVVFQECRLARGTWRVCGEHVRPGDIRASALITVEGEHDDICGPGQTRAAHDLCTGIEASRKHHLTARGCGHYGIFSGTRWRTEVYPRIRSLIYGYTPVPAAC</sequence>
<dbReference type="AlphaFoldDB" id="H1RZR2"/>
<evidence type="ECO:0000259" key="1">
    <source>
        <dbReference type="Pfam" id="PF06850"/>
    </source>
</evidence>
<organism evidence="2 3">
    <name type="scientific">Cupriavidus basilensis OR16</name>
    <dbReference type="NCBI Taxonomy" id="1127483"/>
    <lineage>
        <taxon>Bacteria</taxon>
        <taxon>Pseudomonadati</taxon>
        <taxon>Pseudomonadota</taxon>
        <taxon>Betaproteobacteria</taxon>
        <taxon>Burkholderiales</taxon>
        <taxon>Burkholderiaceae</taxon>
        <taxon>Cupriavidus</taxon>
    </lineage>
</organism>
<dbReference type="InterPro" id="IPR051321">
    <property type="entry name" value="PHA/PHB_synthase"/>
</dbReference>
<dbReference type="PANTHER" id="PTHR36837">
    <property type="entry name" value="POLY(3-HYDROXYALKANOATE) POLYMERASE SUBUNIT PHAC"/>
    <property type="match status" value="1"/>
</dbReference>
<dbReference type="OrthoDB" id="9800634at2"/>
<dbReference type="PANTHER" id="PTHR36837:SF4">
    <property type="entry name" value="BLR0908 PROTEIN"/>
    <property type="match status" value="1"/>
</dbReference>
<dbReference type="Gene3D" id="3.40.50.1820">
    <property type="entry name" value="alpha/beta hydrolase"/>
    <property type="match status" value="1"/>
</dbReference>
<evidence type="ECO:0000313" key="3">
    <source>
        <dbReference type="Proteomes" id="UP000005808"/>
    </source>
</evidence>
<protein>
    <submittedName>
        <fullName evidence="2">Intracellular PHB depolymerase PhaZ</fullName>
    </submittedName>
</protein>
<dbReference type="Proteomes" id="UP000005808">
    <property type="component" value="Unassembled WGS sequence"/>
</dbReference>
<evidence type="ECO:0000313" key="2">
    <source>
        <dbReference type="EMBL" id="EHP44128.1"/>
    </source>
</evidence>
<name>H1RZR2_9BURK</name>
<comment type="caution">
    <text evidence="2">The sequence shown here is derived from an EMBL/GenBank/DDBJ whole genome shotgun (WGS) entry which is preliminary data.</text>
</comment>
<proteinExistence type="predicted"/>
<dbReference type="EMBL" id="AHJE01000012">
    <property type="protein sequence ID" value="EHP44128.1"/>
    <property type="molecule type" value="Genomic_DNA"/>
</dbReference>
<dbReference type="InterPro" id="IPR029058">
    <property type="entry name" value="AB_hydrolase_fold"/>
</dbReference>
<dbReference type="Pfam" id="PF06850">
    <property type="entry name" value="PHB_depo_C"/>
    <property type="match status" value="1"/>
</dbReference>
<dbReference type="InterPro" id="IPR009656">
    <property type="entry name" value="PHB_depo_C"/>
</dbReference>
<gene>
    <name evidence="2" type="ORF">OR16_04077</name>
</gene>
<dbReference type="SUPFAM" id="SSF53474">
    <property type="entry name" value="alpha/beta-Hydrolases"/>
    <property type="match status" value="1"/>
</dbReference>
<dbReference type="RefSeq" id="WP_006156624.1">
    <property type="nucleotide sequence ID" value="NZ_AHJE01000012.1"/>
</dbReference>